<feature type="region of interest" description="Disordered" evidence="1">
    <location>
        <begin position="1"/>
        <end position="80"/>
    </location>
</feature>
<reference evidence="2 3" key="1">
    <citation type="journal article" date="2024" name="Nat. Commun.">
        <title>Phylogenomics reveals the evolutionary origins of lichenization in chlorophyte algae.</title>
        <authorList>
            <person name="Puginier C."/>
            <person name="Libourel C."/>
            <person name="Otte J."/>
            <person name="Skaloud P."/>
            <person name="Haon M."/>
            <person name="Grisel S."/>
            <person name="Petersen M."/>
            <person name="Berrin J.G."/>
            <person name="Delaux P.M."/>
            <person name="Dal Grande F."/>
            <person name="Keller J."/>
        </authorList>
    </citation>
    <scope>NUCLEOTIDE SEQUENCE [LARGE SCALE GENOMIC DNA]</scope>
    <source>
        <strain evidence="2 3">SAG 2043</strain>
    </source>
</reference>
<dbReference type="AlphaFoldDB" id="A0AAW1QR23"/>
<dbReference type="EMBL" id="JALJOR010000002">
    <property type="protein sequence ID" value="KAK9823905.1"/>
    <property type="molecule type" value="Genomic_DNA"/>
</dbReference>
<keyword evidence="3" id="KW-1185">Reference proteome</keyword>
<gene>
    <name evidence="2" type="ORF">WJX72_006278</name>
</gene>
<sequence>MDDLPNEASYGENHMRKEVPKLRSEGRSFNKPPALRSESRSFNKPPPLRSEDRSFNKLPPLRHPPTQRQPLSAIRAAATQDDNRKDGYADILRHLLDYLEQRISTTTSGMASSTPWLEGAPLKIKK</sequence>
<evidence type="ECO:0000256" key="1">
    <source>
        <dbReference type="SAM" id="MobiDB-lite"/>
    </source>
</evidence>
<protein>
    <submittedName>
        <fullName evidence="2">Uncharacterized protein</fullName>
    </submittedName>
</protein>
<comment type="caution">
    <text evidence="2">The sequence shown here is derived from an EMBL/GenBank/DDBJ whole genome shotgun (WGS) entry which is preliminary data.</text>
</comment>
<feature type="region of interest" description="Disordered" evidence="1">
    <location>
        <begin position="107"/>
        <end position="126"/>
    </location>
</feature>
<organism evidence="2 3">
    <name type="scientific">[Myrmecia] bisecta</name>
    <dbReference type="NCBI Taxonomy" id="41462"/>
    <lineage>
        <taxon>Eukaryota</taxon>
        <taxon>Viridiplantae</taxon>
        <taxon>Chlorophyta</taxon>
        <taxon>core chlorophytes</taxon>
        <taxon>Trebouxiophyceae</taxon>
        <taxon>Trebouxiales</taxon>
        <taxon>Trebouxiaceae</taxon>
        <taxon>Myrmecia</taxon>
    </lineage>
</organism>
<accession>A0AAW1QR23</accession>
<proteinExistence type="predicted"/>
<dbReference type="Proteomes" id="UP001489004">
    <property type="component" value="Unassembled WGS sequence"/>
</dbReference>
<name>A0AAW1QR23_9CHLO</name>
<evidence type="ECO:0000313" key="3">
    <source>
        <dbReference type="Proteomes" id="UP001489004"/>
    </source>
</evidence>
<feature type="compositionally biased region" description="Basic and acidic residues" evidence="1">
    <location>
        <begin position="13"/>
        <end position="28"/>
    </location>
</feature>
<evidence type="ECO:0000313" key="2">
    <source>
        <dbReference type="EMBL" id="KAK9823905.1"/>
    </source>
</evidence>